<reference evidence="3" key="1">
    <citation type="submission" date="2014-09" db="EMBL/GenBank/DDBJ databases">
        <title>Whole genome shotgun sequence of Streptomyces sp. NBRC 110027.</title>
        <authorList>
            <person name="Komaki H."/>
            <person name="Ichikawa N."/>
            <person name="Katano-Makiyama Y."/>
            <person name="Hosoyama A."/>
            <person name="Hashimoto M."/>
            <person name="Uohara A."/>
            <person name="Kitahashi Y."/>
            <person name="Ohji S."/>
            <person name="Kimura A."/>
            <person name="Yamazoe A."/>
            <person name="Igarashi Y."/>
            <person name="Fujita N."/>
        </authorList>
    </citation>
    <scope>NUCLEOTIDE SEQUENCE [LARGE SCALE GENOMIC DNA]</scope>
    <source>
        <strain evidence="3">NBRC 110027</strain>
    </source>
</reference>
<organism evidence="2 3">
    <name type="scientific">Streptomyces lydicamycinicus</name>
    <dbReference type="NCBI Taxonomy" id="1546107"/>
    <lineage>
        <taxon>Bacteria</taxon>
        <taxon>Bacillati</taxon>
        <taxon>Actinomycetota</taxon>
        <taxon>Actinomycetes</taxon>
        <taxon>Kitasatosporales</taxon>
        <taxon>Streptomycetaceae</taxon>
        <taxon>Streptomyces</taxon>
    </lineage>
</organism>
<evidence type="ECO:0000256" key="1">
    <source>
        <dbReference type="SAM" id="MobiDB-lite"/>
    </source>
</evidence>
<keyword evidence="3" id="KW-1185">Reference proteome</keyword>
<feature type="region of interest" description="Disordered" evidence="1">
    <location>
        <begin position="30"/>
        <end position="49"/>
    </location>
</feature>
<gene>
    <name evidence="2" type="ORF">TPA0598_16_00220</name>
</gene>
<sequence length="49" mass="5736">MEFLREYGEFDDLPYEWLLDLMRSKHPGMFQGEATRGTGSLMDETAAHR</sequence>
<evidence type="ECO:0000313" key="2">
    <source>
        <dbReference type="EMBL" id="GAO13018.1"/>
    </source>
</evidence>
<dbReference type="EMBL" id="BBNO01000016">
    <property type="protein sequence ID" value="GAO13018.1"/>
    <property type="molecule type" value="Genomic_DNA"/>
</dbReference>
<dbReference type="Proteomes" id="UP000048965">
    <property type="component" value="Unassembled WGS sequence"/>
</dbReference>
<proteinExistence type="predicted"/>
<accession>A0A0P4RIB2</accession>
<name>A0A0P4RIB2_9ACTN</name>
<dbReference type="RefSeq" id="WP_245698999.1">
    <property type="nucleotide sequence ID" value="NZ_BBNO01000016.1"/>
</dbReference>
<protein>
    <submittedName>
        <fullName evidence="2">Putative transcriptional regulator</fullName>
    </submittedName>
</protein>
<reference evidence="2 3" key="2">
    <citation type="journal article" date="2015" name="Stand. Genomic Sci.">
        <title>Draft genome sequence of marine-derived Streptomyces sp. TP-A0598, a producer of anti-MRSA antibiotic lydicamycins.</title>
        <authorList>
            <person name="Komaki H."/>
            <person name="Ichikawa N."/>
            <person name="Hosoyama A."/>
            <person name="Fujita N."/>
            <person name="Igarashi Y."/>
        </authorList>
    </citation>
    <scope>NUCLEOTIDE SEQUENCE [LARGE SCALE GENOMIC DNA]</scope>
    <source>
        <strain evidence="2 3">NBRC 110027</strain>
    </source>
</reference>
<evidence type="ECO:0000313" key="3">
    <source>
        <dbReference type="Proteomes" id="UP000048965"/>
    </source>
</evidence>
<comment type="caution">
    <text evidence="2">The sequence shown here is derived from an EMBL/GenBank/DDBJ whole genome shotgun (WGS) entry which is preliminary data.</text>
</comment>
<dbReference type="AlphaFoldDB" id="A0A0P4RIB2"/>